<name>A0ABX6N6R0_9BURK</name>
<organism evidence="2 3">
    <name type="scientific">Limnobacter profundi</name>
    <dbReference type="NCBI Taxonomy" id="2732163"/>
    <lineage>
        <taxon>Bacteria</taxon>
        <taxon>Pseudomonadati</taxon>
        <taxon>Pseudomonadota</taxon>
        <taxon>Betaproteobacteria</taxon>
        <taxon>Burkholderiales</taxon>
        <taxon>Burkholderiaceae</taxon>
        <taxon>Limnobacter</taxon>
    </lineage>
</organism>
<dbReference type="EMBL" id="CP053084">
    <property type="protein sequence ID" value="QJR30109.1"/>
    <property type="molecule type" value="Genomic_DNA"/>
</dbReference>
<protein>
    <submittedName>
        <fullName evidence="2">Uncharacterized protein</fullName>
    </submittedName>
</protein>
<sequence length="195" mass="21504">MKNMPISRIKIGLCLMLLTSPALQAQTPNPAQVEEGDLRACLQLEQQGLKRFNTLEQRASDLRGSEKLLSERRIALQNQKAKLDAGKPDQKAVANFNEAVNTFNLQADQLNADKAEFEKESSTYDNWVNNNLKPVCNKVINKPVNPVTSYYACGFNSTQPLVDVPHCKTLPNLDSLKTCIQKAGSKTAALEACKG</sequence>
<accession>A0ABX6N6R0</accession>
<evidence type="ECO:0000313" key="2">
    <source>
        <dbReference type="EMBL" id="QJR30109.1"/>
    </source>
</evidence>
<reference evidence="2 3" key="1">
    <citation type="submission" date="2020-05" db="EMBL/GenBank/DDBJ databases">
        <title>Compete genome of Limnobacter sp. SAORIC-580.</title>
        <authorList>
            <person name="Song J."/>
            <person name="Cho J.-C."/>
        </authorList>
    </citation>
    <scope>NUCLEOTIDE SEQUENCE [LARGE SCALE GENOMIC DNA]</scope>
    <source>
        <strain evidence="2 3">SAORIC-580</strain>
    </source>
</reference>
<gene>
    <name evidence="2" type="ORF">HKT17_10510</name>
</gene>
<dbReference type="Proteomes" id="UP000501130">
    <property type="component" value="Chromosome"/>
</dbReference>
<evidence type="ECO:0000256" key="1">
    <source>
        <dbReference type="SAM" id="SignalP"/>
    </source>
</evidence>
<feature type="chain" id="PRO_5045697986" evidence="1">
    <location>
        <begin position="26"/>
        <end position="195"/>
    </location>
</feature>
<feature type="signal peptide" evidence="1">
    <location>
        <begin position="1"/>
        <end position="25"/>
    </location>
</feature>
<keyword evidence="3" id="KW-1185">Reference proteome</keyword>
<evidence type="ECO:0000313" key="3">
    <source>
        <dbReference type="Proteomes" id="UP000501130"/>
    </source>
</evidence>
<proteinExistence type="predicted"/>
<keyword evidence="1" id="KW-0732">Signal</keyword>